<gene>
    <name evidence="3" type="ORF">HK099_008685</name>
</gene>
<protein>
    <submittedName>
        <fullName evidence="3">Uncharacterized protein</fullName>
    </submittedName>
</protein>
<comment type="caution">
    <text evidence="3">The sequence shown here is derived from an EMBL/GenBank/DDBJ whole genome shotgun (WGS) entry which is preliminary data.</text>
</comment>
<keyword evidence="2" id="KW-0732">Signal</keyword>
<evidence type="ECO:0000256" key="2">
    <source>
        <dbReference type="SAM" id="SignalP"/>
    </source>
</evidence>
<dbReference type="EMBL" id="JADGJW010000986">
    <property type="protein sequence ID" value="KAJ3208599.1"/>
    <property type="molecule type" value="Genomic_DNA"/>
</dbReference>
<reference evidence="3" key="1">
    <citation type="submission" date="2020-05" db="EMBL/GenBank/DDBJ databases">
        <title>Phylogenomic resolution of chytrid fungi.</title>
        <authorList>
            <person name="Stajich J.E."/>
            <person name="Amses K."/>
            <person name="Simmons R."/>
            <person name="Seto K."/>
            <person name="Myers J."/>
            <person name="Bonds A."/>
            <person name="Quandt C.A."/>
            <person name="Barry K."/>
            <person name="Liu P."/>
            <person name="Grigoriev I."/>
            <person name="Longcore J.E."/>
            <person name="James T.Y."/>
        </authorList>
    </citation>
    <scope>NUCLEOTIDE SEQUENCE</scope>
    <source>
        <strain evidence="3">JEL0476</strain>
    </source>
</reference>
<dbReference type="AlphaFoldDB" id="A0AAD5XWR5"/>
<evidence type="ECO:0000313" key="3">
    <source>
        <dbReference type="EMBL" id="KAJ3208599.1"/>
    </source>
</evidence>
<proteinExistence type="predicted"/>
<sequence>MKFTYILLALALIFLVTAKDSTTEAAKPVSTSTSSNDGTTASDDDGSNPDTPNVGPADPLAGGAAPATENTPSAPGGSGSTASAINPTLGDACPANLVGDLAKANTGNTALVSDPKPENFKLPGTINAIFFTTSSGTNYVVFTQPNGKNCSLTAAQFNSNIAAVNSNSFTINAIGWVSAIVLAISLA</sequence>
<dbReference type="Proteomes" id="UP001211065">
    <property type="component" value="Unassembled WGS sequence"/>
</dbReference>
<feature type="region of interest" description="Disordered" evidence="1">
    <location>
        <begin position="23"/>
        <end position="85"/>
    </location>
</feature>
<feature type="compositionally biased region" description="Low complexity" evidence="1">
    <location>
        <begin position="55"/>
        <end position="84"/>
    </location>
</feature>
<accession>A0AAD5XWR5</accession>
<feature type="signal peptide" evidence="2">
    <location>
        <begin position="1"/>
        <end position="18"/>
    </location>
</feature>
<feature type="chain" id="PRO_5041968341" evidence="2">
    <location>
        <begin position="19"/>
        <end position="187"/>
    </location>
</feature>
<organism evidence="3 4">
    <name type="scientific">Clydaea vesicula</name>
    <dbReference type="NCBI Taxonomy" id="447962"/>
    <lineage>
        <taxon>Eukaryota</taxon>
        <taxon>Fungi</taxon>
        <taxon>Fungi incertae sedis</taxon>
        <taxon>Chytridiomycota</taxon>
        <taxon>Chytridiomycota incertae sedis</taxon>
        <taxon>Chytridiomycetes</taxon>
        <taxon>Lobulomycetales</taxon>
        <taxon>Lobulomycetaceae</taxon>
        <taxon>Clydaea</taxon>
    </lineage>
</organism>
<feature type="compositionally biased region" description="Polar residues" evidence="1">
    <location>
        <begin position="23"/>
        <end position="41"/>
    </location>
</feature>
<evidence type="ECO:0000313" key="4">
    <source>
        <dbReference type="Proteomes" id="UP001211065"/>
    </source>
</evidence>
<name>A0AAD5XWR5_9FUNG</name>
<evidence type="ECO:0000256" key="1">
    <source>
        <dbReference type="SAM" id="MobiDB-lite"/>
    </source>
</evidence>
<keyword evidence="4" id="KW-1185">Reference proteome</keyword>